<dbReference type="InterPro" id="IPR001304">
    <property type="entry name" value="C-type_lectin-like"/>
</dbReference>
<dbReference type="SMART" id="SM00034">
    <property type="entry name" value="CLECT"/>
    <property type="match status" value="1"/>
</dbReference>
<dbReference type="PROSITE" id="PS50041">
    <property type="entry name" value="C_TYPE_LECTIN_2"/>
    <property type="match status" value="1"/>
</dbReference>
<feature type="domain" description="C-type lectin" evidence="2">
    <location>
        <begin position="45"/>
        <end position="148"/>
    </location>
</feature>
<feature type="compositionally biased region" description="Low complexity" evidence="1">
    <location>
        <begin position="240"/>
        <end position="270"/>
    </location>
</feature>
<comment type="caution">
    <text evidence="3">The sequence shown here is derived from an EMBL/GenBank/DDBJ whole genome shotgun (WGS) entry which is preliminary data.</text>
</comment>
<dbReference type="InterPro" id="IPR016186">
    <property type="entry name" value="C-type_lectin-like/link_sf"/>
</dbReference>
<reference evidence="3 4" key="1">
    <citation type="submission" date="2024-03" db="EMBL/GenBank/DDBJ databases">
        <title>Adaptation during the transition from Ophiocordyceps entomopathogen to insect associate is accompanied by gene loss and intensified selection.</title>
        <authorList>
            <person name="Ward C.M."/>
            <person name="Onetto C.A."/>
            <person name="Borneman A.R."/>
        </authorList>
    </citation>
    <scope>NUCLEOTIDE SEQUENCE [LARGE SCALE GENOMIC DNA]</scope>
    <source>
        <strain evidence="3">AWRI1</strain>
        <tissue evidence="3">Single Adult Female</tissue>
    </source>
</reference>
<accession>A0AAN9XZM9</accession>
<sequence>MEDTFCIINTSDVNDICKTDKPQLKLFYNITGKWFLPNPISPVFYLHFRDRISWIEADAVCQFHHSQLVTVNTATQFEDVRSYLTELYYEEPIWIGLRRLVAQGPFKWTNDSVLSTNEYWKEIPLKEEKLCVISSPSDNYRWTARQCNGPDVASFICEMPIPKWVQKSACIDSLNPTITVTFHPEKSMIKAGRVCQNTDVKYIECHDPQGKADKVKENGKLIKEHLNCETVSKVNKENVTQIPITRTSTTSSHSSSTISSTSKPSPTTPLSIVESLSKISSTSFELHSPKKTSNSSSANEFFNKNVVILDTVSETSTITLPQEMSFAEEPIKASKPFVTNGSTNGPAEKYNVTESPPLKSDLTNLNLIPTSAPTKYKPEKSVIYSTEAPPENNTSTYSVLTAAPSVLTNSTPAEESHEIFNSDKDRETFQNSGVVKKSVKMEVVENVPNSLKSIVSKSSEEEAALSDRTYNIEGTFDSDDFVNGADPINVYKKIDLNPLDSVTKESLLTSDPVLKSSEYPSTPSIPFQSADKGLASVSNEERPVTATPNYNTSSEINPTNFRVDLPLNNQTTSSPNTSPKPRKASVLLSGALDDEISPKRKRRVVNTDRRSSYPYFLGRILG</sequence>
<evidence type="ECO:0000313" key="3">
    <source>
        <dbReference type="EMBL" id="KAK7574393.1"/>
    </source>
</evidence>
<name>A0AAN9XZM9_9HEMI</name>
<dbReference type="Pfam" id="PF00059">
    <property type="entry name" value="Lectin_C"/>
    <property type="match status" value="1"/>
</dbReference>
<keyword evidence="4" id="KW-1185">Reference proteome</keyword>
<dbReference type="EMBL" id="JBBCAQ010000037">
    <property type="protein sequence ID" value="KAK7574393.1"/>
    <property type="molecule type" value="Genomic_DNA"/>
</dbReference>
<dbReference type="PANTHER" id="PTHR45784:SF5">
    <property type="entry name" value="C-TYPE LECTIN DOMAIN FAMILY 20 MEMBER A-RELATED"/>
    <property type="match status" value="1"/>
</dbReference>
<dbReference type="Gene3D" id="3.10.100.10">
    <property type="entry name" value="Mannose-Binding Protein A, subunit A"/>
    <property type="match status" value="1"/>
</dbReference>
<dbReference type="PANTHER" id="PTHR45784">
    <property type="entry name" value="C-TYPE LECTIN DOMAIN FAMILY 20 MEMBER A-RELATED"/>
    <property type="match status" value="1"/>
</dbReference>
<feature type="compositionally biased region" description="Polar residues" evidence="1">
    <location>
        <begin position="518"/>
        <end position="527"/>
    </location>
</feature>
<evidence type="ECO:0000256" key="1">
    <source>
        <dbReference type="SAM" id="MobiDB-lite"/>
    </source>
</evidence>
<gene>
    <name evidence="3" type="ORF">V9T40_011584</name>
</gene>
<dbReference type="CDD" id="cd00037">
    <property type="entry name" value="CLECT"/>
    <property type="match status" value="1"/>
</dbReference>
<feature type="region of interest" description="Disordered" evidence="1">
    <location>
        <begin position="239"/>
        <end position="270"/>
    </location>
</feature>
<feature type="region of interest" description="Disordered" evidence="1">
    <location>
        <begin position="514"/>
        <end position="583"/>
    </location>
</feature>
<dbReference type="SUPFAM" id="SSF56436">
    <property type="entry name" value="C-type lectin-like"/>
    <property type="match status" value="1"/>
</dbReference>
<evidence type="ECO:0000313" key="4">
    <source>
        <dbReference type="Proteomes" id="UP001367676"/>
    </source>
</evidence>
<dbReference type="InterPro" id="IPR016187">
    <property type="entry name" value="CTDL_fold"/>
</dbReference>
<proteinExistence type="predicted"/>
<feature type="region of interest" description="Disordered" evidence="1">
    <location>
        <begin position="337"/>
        <end position="358"/>
    </location>
</feature>
<dbReference type="Proteomes" id="UP001367676">
    <property type="component" value="Unassembled WGS sequence"/>
</dbReference>
<feature type="compositionally biased region" description="Polar residues" evidence="1">
    <location>
        <begin position="567"/>
        <end position="579"/>
    </location>
</feature>
<protein>
    <recommendedName>
        <fullName evidence="2">C-type lectin domain-containing protein</fullName>
    </recommendedName>
</protein>
<evidence type="ECO:0000259" key="2">
    <source>
        <dbReference type="PROSITE" id="PS50041"/>
    </source>
</evidence>
<organism evidence="3 4">
    <name type="scientific">Parthenolecanium corni</name>
    <dbReference type="NCBI Taxonomy" id="536013"/>
    <lineage>
        <taxon>Eukaryota</taxon>
        <taxon>Metazoa</taxon>
        <taxon>Ecdysozoa</taxon>
        <taxon>Arthropoda</taxon>
        <taxon>Hexapoda</taxon>
        <taxon>Insecta</taxon>
        <taxon>Pterygota</taxon>
        <taxon>Neoptera</taxon>
        <taxon>Paraneoptera</taxon>
        <taxon>Hemiptera</taxon>
        <taxon>Sternorrhyncha</taxon>
        <taxon>Coccoidea</taxon>
        <taxon>Coccidae</taxon>
        <taxon>Parthenolecanium</taxon>
    </lineage>
</organism>
<feature type="compositionally biased region" description="Polar residues" evidence="1">
    <location>
        <begin position="546"/>
        <end position="560"/>
    </location>
</feature>
<dbReference type="AlphaFoldDB" id="A0AAN9XZM9"/>